<evidence type="ECO:0000259" key="6">
    <source>
        <dbReference type="Pfam" id="PF04542"/>
    </source>
</evidence>
<dbReference type="InterPro" id="IPR013324">
    <property type="entry name" value="RNA_pol_sigma_r3/r4-like"/>
</dbReference>
<organism evidence="7 8">
    <name type="scientific">Lentzea guizhouensis</name>
    <dbReference type="NCBI Taxonomy" id="1586287"/>
    <lineage>
        <taxon>Bacteria</taxon>
        <taxon>Bacillati</taxon>
        <taxon>Actinomycetota</taxon>
        <taxon>Actinomycetes</taxon>
        <taxon>Pseudonocardiales</taxon>
        <taxon>Pseudonocardiaceae</taxon>
        <taxon>Lentzea</taxon>
    </lineage>
</organism>
<dbReference type="Proteomes" id="UP000093053">
    <property type="component" value="Chromosome"/>
</dbReference>
<dbReference type="SUPFAM" id="SSF88946">
    <property type="entry name" value="Sigma2 domain of RNA polymerase sigma factors"/>
    <property type="match status" value="1"/>
</dbReference>
<dbReference type="AlphaFoldDB" id="A0A1B2HI91"/>
<feature type="domain" description="RNA polymerase sigma-70 region 2" evidence="6">
    <location>
        <begin position="21"/>
        <end position="88"/>
    </location>
</feature>
<evidence type="ECO:0000313" key="7">
    <source>
        <dbReference type="EMBL" id="ANZ37425.1"/>
    </source>
</evidence>
<dbReference type="PANTHER" id="PTHR43133:SF8">
    <property type="entry name" value="RNA POLYMERASE SIGMA FACTOR HI_1459-RELATED"/>
    <property type="match status" value="1"/>
</dbReference>
<dbReference type="InterPro" id="IPR007627">
    <property type="entry name" value="RNA_pol_sigma70_r2"/>
</dbReference>
<dbReference type="GO" id="GO:0006352">
    <property type="term" value="P:DNA-templated transcription initiation"/>
    <property type="evidence" value="ECO:0007669"/>
    <property type="project" value="InterPro"/>
</dbReference>
<proteinExistence type="inferred from homology"/>
<sequence length="176" mass="19697">MKTNTEVVTAAVVGLSGWDALVERYSRLVWSVPRSFRLSHTDAADVYQCTWLSLAEHLHRLRDPEALAAWLVRTATRQSINVLRLRGREVPPDRWEPESTLPTPEDVAIGSDRARRLWAALTTLNERCQRLLRIAAHSPELSYAQVADALGMKVGSVGSTRSRCLAALRVKLEASR</sequence>
<dbReference type="NCBIfam" id="TIGR02937">
    <property type="entry name" value="sigma70-ECF"/>
    <property type="match status" value="1"/>
</dbReference>
<evidence type="ECO:0000256" key="2">
    <source>
        <dbReference type="ARBA" id="ARBA00023015"/>
    </source>
</evidence>
<dbReference type="SUPFAM" id="SSF88659">
    <property type="entry name" value="Sigma3 and sigma4 domains of RNA polymerase sigma factors"/>
    <property type="match status" value="1"/>
</dbReference>
<dbReference type="RefSeq" id="WP_065915817.1">
    <property type="nucleotide sequence ID" value="NZ_CP016793.1"/>
</dbReference>
<evidence type="ECO:0000256" key="4">
    <source>
        <dbReference type="ARBA" id="ARBA00023125"/>
    </source>
</evidence>
<evidence type="ECO:0000313" key="8">
    <source>
        <dbReference type="Proteomes" id="UP000093053"/>
    </source>
</evidence>
<dbReference type="Gene3D" id="1.10.1740.10">
    <property type="match status" value="1"/>
</dbReference>
<evidence type="ECO:0000256" key="1">
    <source>
        <dbReference type="ARBA" id="ARBA00010641"/>
    </source>
</evidence>
<keyword evidence="2" id="KW-0805">Transcription regulation</keyword>
<dbReference type="GO" id="GO:0016987">
    <property type="term" value="F:sigma factor activity"/>
    <property type="evidence" value="ECO:0007669"/>
    <property type="project" value="UniProtKB-KW"/>
</dbReference>
<dbReference type="KEGG" id="led:BBK82_16550"/>
<keyword evidence="8" id="KW-1185">Reference proteome</keyword>
<keyword evidence="3" id="KW-0731">Sigma factor</keyword>
<dbReference type="EMBL" id="CP016793">
    <property type="protein sequence ID" value="ANZ37425.1"/>
    <property type="molecule type" value="Genomic_DNA"/>
</dbReference>
<gene>
    <name evidence="7" type="ORF">BBK82_16550</name>
</gene>
<reference evidence="7 8" key="1">
    <citation type="submission" date="2016-07" db="EMBL/GenBank/DDBJ databases">
        <title>Complete genome sequence of the Lentzea guizhouensis DHS C013.</title>
        <authorList>
            <person name="Cao C."/>
        </authorList>
    </citation>
    <scope>NUCLEOTIDE SEQUENCE [LARGE SCALE GENOMIC DNA]</scope>
    <source>
        <strain evidence="7 8">DHS C013</strain>
    </source>
</reference>
<accession>A0A1B2HI91</accession>
<dbReference type="InterPro" id="IPR036388">
    <property type="entry name" value="WH-like_DNA-bd_sf"/>
</dbReference>
<dbReference type="InterPro" id="IPR039425">
    <property type="entry name" value="RNA_pol_sigma-70-like"/>
</dbReference>
<dbReference type="Pfam" id="PF04542">
    <property type="entry name" value="Sigma70_r2"/>
    <property type="match status" value="1"/>
</dbReference>
<evidence type="ECO:0000256" key="3">
    <source>
        <dbReference type="ARBA" id="ARBA00023082"/>
    </source>
</evidence>
<dbReference type="Gene3D" id="1.10.10.10">
    <property type="entry name" value="Winged helix-like DNA-binding domain superfamily/Winged helix DNA-binding domain"/>
    <property type="match status" value="1"/>
</dbReference>
<dbReference type="InterPro" id="IPR014284">
    <property type="entry name" value="RNA_pol_sigma-70_dom"/>
</dbReference>
<protein>
    <recommendedName>
        <fullName evidence="6">RNA polymerase sigma-70 region 2 domain-containing protein</fullName>
    </recommendedName>
</protein>
<dbReference type="OrthoDB" id="265863at2"/>
<dbReference type="PANTHER" id="PTHR43133">
    <property type="entry name" value="RNA POLYMERASE ECF-TYPE SIGMA FACTO"/>
    <property type="match status" value="1"/>
</dbReference>
<name>A0A1B2HI91_9PSEU</name>
<evidence type="ECO:0000256" key="5">
    <source>
        <dbReference type="ARBA" id="ARBA00023163"/>
    </source>
</evidence>
<keyword evidence="5" id="KW-0804">Transcription</keyword>
<dbReference type="STRING" id="1586287.BBK82_16550"/>
<comment type="similarity">
    <text evidence="1">Belongs to the sigma-70 factor family. ECF subfamily.</text>
</comment>
<keyword evidence="4" id="KW-0238">DNA-binding</keyword>
<dbReference type="InterPro" id="IPR013325">
    <property type="entry name" value="RNA_pol_sigma_r2"/>
</dbReference>
<dbReference type="GO" id="GO:0003677">
    <property type="term" value="F:DNA binding"/>
    <property type="evidence" value="ECO:0007669"/>
    <property type="project" value="UniProtKB-KW"/>
</dbReference>